<feature type="domain" description="Exostosin GT47" evidence="4">
    <location>
        <begin position="172"/>
        <end position="455"/>
    </location>
</feature>
<dbReference type="Pfam" id="PF03016">
    <property type="entry name" value="Exostosin_GT47"/>
    <property type="match status" value="1"/>
</dbReference>
<dbReference type="InterPro" id="IPR040911">
    <property type="entry name" value="Exostosin_GT47"/>
</dbReference>
<evidence type="ECO:0000259" key="4">
    <source>
        <dbReference type="Pfam" id="PF03016"/>
    </source>
</evidence>
<name>A0A7S0RIP8_9CHLO</name>
<comment type="similarity">
    <text evidence="2">Belongs to the glycosyltransferase 47 family.</text>
</comment>
<accession>A0A7S0RIP8</accession>
<dbReference type="InterPro" id="IPR004263">
    <property type="entry name" value="Exostosin"/>
</dbReference>
<comment type="subcellular location">
    <subcellularLocation>
        <location evidence="1">Golgi apparatus membrane</location>
        <topology evidence="1">Single-pass type II membrane protein</topology>
    </subcellularLocation>
</comment>
<keyword evidence="3" id="KW-0333">Golgi apparatus</keyword>
<dbReference type="EMBL" id="HBFA01027280">
    <property type="protein sequence ID" value="CAD8677940.1"/>
    <property type="molecule type" value="Transcribed_RNA"/>
</dbReference>
<dbReference type="AlphaFoldDB" id="A0A7S0RIP8"/>
<sequence>MAPLRAPRAPRAFLDKKTLFCLVMAAGFFGVNFHWSARLSPATTTSQIHPNAKGVDSKLTPLFDENPTFSKHESYVGSETLVSHSARSFEDSRPTAPERSLLENPLRLVEDPLKPLYVASPPPPLLDKSKCFSKECLPEVAERDYLKEYSDPHGALKSMASLGLFPSHNLTIKVYVYTAADVDGIRELTTGKSMSLTVCSIGMWGTQVLMHKFLEAAAVRTLDPSEADYFFVPAYPKCVSDRERKTDDQLNRLYTQIIQSMPYFRRSGGRDHIFVFPSGRGATVFRDWRQHIGQSIILSPEGHFTDNYADQAPYFHSHKDIVIPGRLDQRKAGLLYRSKPQAQRTLLGIFYGTHQGKEPRKQLLALAKRYPEIAADCERTPKYFELMGNSQFCFSPRGQSSWTLRFYESFFAGCVPVILADSIELPFADVLDYSKFTIKWPMTRIDSDLVEYLRSVPLAVREEMVARGREIRCLFVYNVDVTSCNAFAAIMHQLEMRKRKFHQSREAFWLHDGAIVDRSLHPLEDWHPPFSSARIFNAEPTTKCVGCHEGGPNNCISNEDGITCKGLKAQAPKCG</sequence>
<evidence type="ECO:0000313" key="5">
    <source>
        <dbReference type="EMBL" id="CAD8677940.1"/>
    </source>
</evidence>
<dbReference type="PANTHER" id="PTHR11062">
    <property type="entry name" value="EXOSTOSIN HEPARAN SULFATE GLYCOSYLTRANSFERASE -RELATED"/>
    <property type="match status" value="1"/>
</dbReference>
<gene>
    <name evidence="5" type="ORF">POBO1169_LOCUS13840</name>
</gene>
<dbReference type="PANTHER" id="PTHR11062:SF281">
    <property type="entry name" value="EXOSTOSIN-LIKE 2"/>
    <property type="match status" value="1"/>
</dbReference>
<evidence type="ECO:0000256" key="2">
    <source>
        <dbReference type="ARBA" id="ARBA00010271"/>
    </source>
</evidence>
<dbReference type="GO" id="GO:0016757">
    <property type="term" value="F:glycosyltransferase activity"/>
    <property type="evidence" value="ECO:0007669"/>
    <property type="project" value="InterPro"/>
</dbReference>
<evidence type="ECO:0000256" key="1">
    <source>
        <dbReference type="ARBA" id="ARBA00004323"/>
    </source>
</evidence>
<proteinExistence type="inferred from homology"/>
<protein>
    <recommendedName>
        <fullName evidence="4">Exostosin GT47 domain-containing protein</fullName>
    </recommendedName>
</protein>
<reference evidence="5" key="1">
    <citation type="submission" date="2021-01" db="EMBL/GenBank/DDBJ databases">
        <authorList>
            <person name="Corre E."/>
            <person name="Pelletier E."/>
            <person name="Niang G."/>
            <person name="Scheremetjew M."/>
            <person name="Finn R."/>
            <person name="Kale V."/>
            <person name="Holt S."/>
            <person name="Cochrane G."/>
            <person name="Meng A."/>
            <person name="Brown T."/>
            <person name="Cohen L."/>
        </authorList>
    </citation>
    <scope>NUCLEOTIDE SEQUENCE</scope>
    <source>
        <strain evidence="5">CCMP722</strain>
    </source>
</reference>
<organism evidence="5">
    <name type="scientific">Pyramimonas obovata</name>
    <dbReference type="NCBI Taxonomy" id="1411642"/>
    <lineage>
        <taxon>Eukaryota</taxon>
        <taxon>Viridiplantae</taxon>
        <taxon>Chlorophyta</taxon>
        <taxon>Pyramimonadophyceae</taxon>
        <taxon>Pyramimonadales</taxon>
        <taxon>Pyramimonadaceae</taxon>
        <taxon>Pyramimonas</taxon>
        <taxon>Pyramimonas incertae sedis</taxon>
    </lineage>
</organism>
<dbReference type="GO" id="GO:0000139">
    <property type="term" value="C:Golgi membrane"/>
    <property type="evidence" value="ECO:0007669"/>
    <property type="project" value="UniProtKB-SubCell"/>
</dbReference>
<evidence type="ECO:0000256" key="3">
    <source>
        <dbReference type="ARBA" id="ARBA00023034"/>
    </source>
</evidence>